<keyword evidence="8" id="KW-0732">Signal</keyword>
<evidence type="ECO:0000313" key="10">
    <source>
        <dbReference type="EMBL" id="GEP96594.1"/>
    </source>
</evidence>
<evidence type="ECO:0000256" key="2">
    <source>
        <dbReference type="ARBA" id="ARBA00022448"/>
    </source>
</evidence>
<dbReference type="AlphaFoldDB" id="A0A512RLL0"/>
<dbReference type="NCBIfam" id="TIGR04056">
    <property type="entry name" value="OMP_RagA_SusC"/>
    <property type="match status" value="1"/>
</dbReference>
<accession>A0A512RLL0</accession>
<comment type="similarity">
    <text evidence="7">Belongs to the TonB-dependent receptor family.</text>
</comment>
<proteinExistence type="inferred from homology"/>
<dbReference type="InterPro" id="IPR023997">
    <property type="entry name" value="TonB-dep_OMP_SusC/RagA_CS"/>
</dbReference>
<dbReference type="InterPro" id="IPR023996">
    <property type="entry name" value="TonB-dep_OMP_SusC/RagA"/>
</dbReference>
<feature type="chain" id="PRO_5022066720" evidence="8">
    <location>
        <begin position="28"/>
        <end position="1100"/>
    </location>
</feature>
<evidence type="ECO:0000259" key="9">
    <source>
        <dbReference type="Pfam" id="PF07715"/>
    </source>
</evidence>
<comment type="subcellular location">
    <subcellularLocation>
        <location evidence="1 7">Cell outer membrane</location>
        <topology evidence="1 7">Multi-pass membrane protein</topology>
    </subcellularLocation>
</comment>
<dbReference type="Pfam" id="PF07715">
    <property type="entry name" value="Plug"/>
    <property type="match status" value="1"/>
</dbReference>
<dbReference type="Gene3D" id="2.60.40.1120">
    <property type="entry name" value="Carboxypeptidase-like, regulatory domain"/>
    <property type="match status" value="1"/>
</dbReference>
<evidence type="ECO:0000256" key="4">
    <source>
        <dbReference type="ARBA" id="ARBA00022692"/>
    </source>
</evidence>
<sequence>MNRKLIQVFLISLLLGGFSALQFSASAQVPAKKQPVATALKQVTNVFGTQLVYDPSIMEGKTTSYDVDNIRGKQVEEVLKGILYPHDLVFLYVKANYYTIVPKDRIGELVPQKKTEDTTVPPTLPKADRTVITGKVTDENDAPLPGATIAVKGTSTGTQTGPEGQFTINAPAAGAVLVVTFIGYADQEIPADGRSVINVKLQEKSNALEQVVVVGYGSQRKSDVTGAVTSANLEDFRNAPNTNIVQSLQGTVPGLNIGQVTSAGSTPSINIRGANTISGNSNVLIVLDGIQYNGSLESINPDDIASIDVLKDASSTAVYGAQAANGVLLITTRKGKSGQKPRFSFSSSYSTQTPTVKLRPLKYDGYLDHVRQLHYNEAYLAPDYTTPNPDFDMAGKMDETMKDADGNIVTREFDWWDEATNPGFINDNQLSISGGSERVSYLFSGGYTNQSGFIINDKFKRKSLRINLDMHATKWWKIGIQSFGSFVNKDGAEPGMSSIIQQSPLIEPYDEQGKLKPFPFNTNYSNPFMTYDVDDYERHNYFFVNLYSDMEIPFIKGLTYRINFGNNYRINQHNKASIYGAGLAGSASKDVESYYDYTFDNILTYKRRFAEHDVTATFVYGAIERKNDYTLSEANGFSRLTLGYNSLEQGTNQYATSNAWREALEYQMARINYGYAGKYLFTATLRRDGFSGFAANHKYGYFPSVALGWVLSNESFFKPSWVDFLKIRAGYGISGNQTSRYNSLSRINSRASYVFGEGGSTLFGQQVQSLANADLSWEKTAGLNVGADFTLLSGRLTGSLDYYSNHTKDLLFSVTIPGITGFTSINSNVGELQNKGIELVLNSRNVDTRQFKWNTTLSFSHNNNKILTLTGMDANKDGKEDDLISSGLFIGHSLSTEFDYLTNGIYQIGEDIPAGYSPGTYRIVDVDGSGGITVADRTIIGKRDPAYRVSLLNTFEYKGFTLSVFLNSIQGGKNGYIGANSPVRVRDDNAIRYNYLDGIDYWSPVNPDGKYPQSLVAGAISPNVFQQRSFVRLQDVSLSYRFGGNWVKSLNIQNLNVYVSGKNLATWTKWEGWDPETNQGLTNSGRPVMKGFAAGVNLTF</sequence>
<protein>
    <submittedName>
        <fullName evidence="10">SusC/RagA family TonB-linked outer membrane protein</fullName>
    </submittedName>
</protein>
<keyword evidence="6 7" id="KW-0998">Cell outer membrane</keyword>
<dbReference type="InterPro" id="IPR012910">
    <property type="entry name" value="Plug_dom"/>
</dbReference>
<evidence type="ECO:0000256" key="5">
    <source>
        <dbReference type="ARBA" id="ARBA00023136"/>
    </source>
</evidence>
<dbReference type="InterPro" id="IPR008969">
    <property type="entry name" value="CarboxyPept-like_regulatory"/>
</dbReference>
<dbReference type="SUPFAM" id="SSF49464">
    <property type="entry name" value="Carboxypeptidase regulatory domain-like"/>
    <property type="match status" value="1"/>
</dbReference>
<evidence type="ECO:0000256" key="8">
    <source>
        <dbReference type="SAM" id="SignalP"/>
    </source>
</evidence>
<keyword evidence="2 7" id="KW-0813">Transport</keyword>
<evidence type="ECO:0000313" key="11">
    <source>
        <dbReference type="Proteomes" id="UP000321436"/>
    </source>
</evidence>
<organism evidence="10 11">
    <name type="scientific">Chitinophaga cymbidii</name>
    <dbReference type="NCBI Taxonomy" id="1096750"/>
    <lineage>
        <taxon>Bacteria</taxon>
        <taxon>Pseudomonadati</taxon>
        <taxon>Bacteroidota</taxon>
        <taxon>Chitinophagia</taxon>
        <taxon>Chitinophagales</taxon>
        <taxon>Chitinophagaceae</taxon>
        <taxon>Chitinophaga</taxon>
    </lineage>
</organism>
<keyword evidence="4 7" id="KW-0812">Transmembrane</keyword>
<dbReference type="EMBL" id="BKAU01000002">
    <property type="protein sequence ID" value="GEP96594.1"/>
    <property type="molecule type" value="Genomic_DNA"/>
</dbReference>
<dbReference type="InterPro" id="IPR037066">
    <property type="entry name" value="Plug_dom_sf"/>
</dbReference>
<feature type="signal peptide" evidence="8">
    <location>
        <begin position="1"/>
        <end position="27"/>
    </location>
</feature>
<dbReference type="Proteomes" id="UP000321436">
    <property type="component" value="Unassembled WGS sequence"/>
</dbReference>
<dbReference type="SUPFAM" id="SSF56935">
    <property type="entry name" value="Porins"/>
    <property type="match status" value="1"/>
</dbReference>
<keyword evidence="5 7" id="KW-0472">Membrane</keyword>
<dbReference type="InterPro" id="IPR039426">
    <property type="entry name" value="TonB-dep_rcpt-like"/>
</dbReference>
<reference evidence="10 11" key="1">
    <citation type="submission" date="2019-07" db="EMBL/GenBank/DDBJ databases">
        <title>Whole genome shotgun sequence of Chitinophaga cymbidii NBRC 109752.</title>
        <authorList>
            <person name="Hosoyama A."/>
            <person name="Uohara A."/>
            <person name="Ohji S."/>
            <person name="Ichikawa N."/>
        </authorList>
    </citation>
    <scope>NUCLEOTIDE SEQUENCE [LARGE SCALE GENOMIC DNA]</scope>
    <source>
        <strain evidence="10 11">NBRC 109752</strain>
    </source>
</reference>
<dbReference type="NCBIfam" id="TIGR04057">
    <property type="entry name" value="SusC_RagA_signa"/>
    <property type="match status" value="1"/>
</dbReference>
<evidence type="ECO:0000256" key="3">
    <source>
        <dbReference type="ARBA" id="ARBA00022452"/>
    </source>
</evidence>
<dbReference type="Pfam" id="PF13715">
    <property type="entry name" value="CarbopepD_reg_2"/>
    <property type="match status" value="1"/>
</dbReference>
<keyword evidence="3 7" id="KW-1134">Transmembrane beta strand</keyword>
<evidence type="ECO:0000256" key="1">
    <source>
        <dbReference type="ARBA" id="ARBA00004571"/>
    </source>
</evidence>
<evidence type="ECO:0000256" key="7">
    <source>
        <dbReference type="PROSITE-ProRule" id="PRU01360"/>
    </source>
</evidence>
<dbReference type="GO" id="GO:0009279">
    <property type="term" value="C:cell outer membrane"/>
    <property type="evidence" value="ECO:0007669"/>
    <property type="project" value="UniProtKB-SubCell"/>
</dbReference>
<keyword evidence="11" id="KW-1185">Reference proteome</keyword>
<dbReference type="InterPro" id="IPR036942">
    <property type="entry name" value="Beta-barrel_TonB_sf"/>
</dbReference>
<dbReference type="Gene3D" id="2.170.130.10">
    <property type="entry name" value="TonB-dependent receptor, plug domain"/>
    <property type="match status" value="1"/>
</dbReference>
<feature type="domain" description="TonB-dependent receptor plug" evidence="9">
    <location>
        <begin position="221"/>
        <end position="327"/>
    </location>
</feature>
<comment type="caution">
    <text evidence="10">The sequence shown here is derived from an EMBL/GenBank/DDBJ whole genome shotgun (WGS) entry which is preliminary data.</text>
</comment>
<evidence type="ECO:0000256" key="6">
    <source>
        <dbReference type="ARBA" id="ARBA00023237"/>
    </source>
</evidence>
<dbReference type="Gene3D" id="2.40.170.20">
    <property type="entry name" value="TonB-dependent receptor, beta-barrel domain"/>
    <property type="match status" value="1"/>
</dbReference>
<gene>
    <name evidence="10" type="ORF">CCY01nite_28540</name>
</gene>
<dbReference type="RefSeq" id="WP_222614387.1">
    <property type="nucleotide sequence ID" value="NZ_BKAU01000002.1"/>
</dbReference>
<name>A0A512RLL0_9BACT</name>
<dbReference type="PROSITE" id="PS52016">
    <property type="entry name" value="TONB_DEPENDENT_REC_3"/>
    <property type="match status" value="1"/>
</dbReference>